<evidence type="ECO:0000313" key="1">
    <source>
        <dbReference type="EMBL" id="KAJ8670813.1"/>
    </source>
</evidence>
<sequence length="129" mass="13565">MSSGLEAERQVVPGRKGGCAATASPRMQHRRPCGPLLVAVLLLSCAVALEVSAAYILCPGHHRSPPFYTPPLPSRRVDIASSAAPVAWMLDDAPSGWLVLLPRIAQPTTATKTMAAYAEATLHIVSGVL</sequence>
<proteinExistence type="predicted"/>
<reference evidence="1" key="1">
    <citation type="submission" date="2023-04" db="EMBL/GenBank/DDBJ databases">
        <title>A chromosome-level genome assembly of the parasitoid wasp Eretmocerus hayati.</title>
        <authorList>
            <person name="Zhong Y."/>
            <person name="Liu S."/>
            <person name="Liu Y."/>
        </authorList>
    </citation>
    <scope>NUCLEOTIDE SEQUENCE</scope>
    <source>
        <strain evidence="1">ZJU_SS_LIU_2023</strain>
    </source>
</reference>
<protein>
    <submittedName>
        <fullName evidence="1">Uncharacterized protein</fullName>
    </submittedName>
</protein>
<name>A0ACC2NIT7_9HYME</name>
<gene>
    <name evidence="1" type="ORF">QAD02_002072</name>
</gene>
<dbReference type="Proteomes" id="UP001239111">
    <property type="component" value="Chromosome 3"/>
</dbReference>
<comment type="caution">
    <text evidence="1">The sequence shown here is derived from an EMBL/GenBank/DDBJ whole genome shotgun (WGS) entry which is preliminary data.</text>
</comment>
<accession>A0ACC2NIT7</accession>
<dbReference type="EMBL" id="CM056743">
    <property type="protein sequence ID" value="KAJ8670813.1"/>
    <property type="molecule type" value="Genomic_DNA"/>
</dbReference>
<keyword evidence="2" id="KW-1185">Reference proteome</keyword>
<organism evidence="1 2">
    <name type="scientific">Eretmocerus hayati</name>
    <dbReference type="NCBI Taxonomy" id="131215"/>
    <lineage>
        <taxon>Eukaryota</taxon>
        <taxon>Metazoa</taxon>
        <taxon>Ecdysozoa</taxon>
        <taxon>Arthropoda</taxon>
        <taxon>Hexapoda</taxon>
        <taxon>Insecta</taxon>
        <taxon>Pterygota</taxon>
        <taxon>Neoptera</taxon>
        <taxon>Endopterygota</taxon>
        <taxon>Hymenoptera</taxon>
        <taxon>Apocrita</taxon>
        <taxon>Proctotrupomorpha</taxon>
        <taxon>Chalcidoidea</taxon>
        <taxon>Aphelinidae</taxon>
        <taxon>Aphelininae</taxon>
        <taxon>Eretmocerus</taxon>
    </lineage>
</organism>
<evidence type="ECO:0000313" key="2">
    <source>
        <dbReference type="Proteomes" id="UP001239111"/>
    </source>
</evidence>